<dbReference type="HOGENOM" id="CLU_1008325_0_0_1"/>
<dbReference type="Pfam" id="PF01425">
    <property type="entry name" value="Amidase"/>
    <property type="match status" value="1"/>
</dbReference>
<proteinExistence type="predicted"/>
<dbReference type="STRING" id="306901.Q2HBX3"/>
<evidence type="ECO:0000313" key="4">
    <source>
        <dbReference type="Proteomes" id="UP000001056"/>
    </source>
</evidence>
<evidence type="ECO:0000259" key="2">
    <source>
        <dbReference type="Pfam" id="PF01425"/>
    </source>
</evidence>
<dbReference type="PANTHER" id="PTHR46310">
    <property type="entry name" value="AMIDASE 1"/>
    <property type="match status" value="1"/>
</dbReference>
<organism evidence="3 4">
    <name type="scientific">Chaetomium globosum (strain ATCC 6205 / CBS 148.51 / DSM 1962 / NBRC 6347 / NRRL 1970)</name>
    <name type="common">Soil fungus</name>
    <dbReference type="NCBI Taxonomy" id="306901"/>
    <lineage>
        <taxon>Eukaryota</taxon>
        <taxon>Fungi</taxon>
        <taxon>Dikarya</taxon>
        <taxon>Ascomycota</taxon>
        <taxon>Pezizomycotina</taxon>
        <taxon>Sordariomycetes</taxon>
        <taxon>Sordariomycetidae</taxon>
        <taxon>Sordariales</taxon>
        <taxon>Chaetomiaceae</taxon>
        <taxon>Chaetomium</taxon>
    </lineage>
</organism>
<evidence type="ECO:0000313" key="3">
    <source>
        <dbReference type="EMBL" id="EAQ90346.1"/>
    </source>
</evidence>
<feature type="region of interest" description="Disordered" evidence="1">
    <location>
        <begin position="175"/>
        <end position="200"/>
    </location>
</feature>
<reference evidence="4" key="1">
    <citation type="journal article" date="2015" name="Genome Announc.">
        <title>Draft genome sequence of the cellulolytic fungus Chaetomium globosum.</title>
        <authorList>
            <person name="Cuomo C.A."/>
            <person name="Untereiner W.A."/>
            <person name="Ma L.-J."/>
            <person name="Grabherr M."/>
            <person name="Birren B.W."/>
        </authorList>
    </citation>
    <scope>NUCLEOTIDE SEQUENCE [LARGE SCALE GENOMIC DNA]</scope>
    <source>
        <strain evidence="4">ATCC 6205 / CBS 148.51 / DSM 1962 / NBRC 6347 / NRRL 1970</strain>
    </source>
</reference>
<feature type="domain" description="Amidase" evidence="2">
    <location>
        <begin position="22"/>
        <end position="87"/>
    </location>
</feature>
<dbReference type="InParanoid" id="Q2HBX3"/>
<evidence type="ECO:0000256" key="1">
    <source>
        <dbReference type="SAM" id="MobiDB-lite"/>
    </source>
</evidence>
<dbReference type="InterPro" id="IPR023631">
    <property type="entry name" value="Amidase_dom"/>
</dbReference>
<dbReference type="RefSeq" id="XP_001228797.1">
    <property type="nucleotide sequence ID" value="XM_001228796.1"/>
</dbReference>
<feature type="compositionally biased region" description="Basic residues" evidence="1">
    <location>
        <begin position="175"/>
        <end position="185"/>
    </location>
</feature>
<dbReference type="EMBL" id="CH408030">
    <property type="protein sequence ID" value="EAQ90346.1"/>
    <property type="molecule type" value="Genomic_DNA"/>
</dbReference>
<dbReference type="Proteomes" id="UP000001056">
    <property type="component" value="Unassembled WGS sequence"/>
</dbReference>
<name>Q2HBX3_CHAGB</name>
<keyword evidence="4" id="KW-1185">Reference proteome</keyword>
<dbReference type="SUPFAM" id="SSF75304">
    <property type="entry name" value="Amidase signature (AS) enzymes"/>
    <property type="match status" value="1"/>
</dbReference>
<dbReference type="GeneID" id="4388596"/>
<dbReference type="AlphaFoldDB" id="Q2HBX3"/>
<sequence>MTSFADREYPPSDWIDYHCPFNPRGDGYLVPEGSSSGSAAAVVAYGWLDASLGTDTSASLRAPAAAQGIFGLRTSHGAISTETVVPLVPAMFEEFVAKLEKFLGVNKAIVNVEEEWTEDNPMGTGNTFEEEFFRTYERIHGPASYEYQSKWAEEPYVKTITAEEVAARGNRWTHIKSGSSRRPRMRAGTTGLAKNSARASQNCRSSSSAYDYESAISQTTEYAPVAASIIGAKGSDRMLLKLAEEFLAFSGIAGTVLTGKTPFPAEDSRLPPGWKL</sequence>
<dbReference type="PANTHER" id="PTHR46310:SF7">
    <property type="entry name" value="AMIDASE 1"/>
    <property type="match status" value="1"/>
</dbReference>
<dbReference type="eggNOG" id="KOG1211">
    <property type="taxonomic scope" value="Eukaryota"/>
</dbReference>
<dbReference type="Gene3D" id="3.90.1300.10">
    <property type="entry name" value="Amidase signature (AS) domain"/>
    <property type="match status" value="1"/>
</dbReference>
<gene>
    <name evidence="3" type="ORF">CHGG_02281</name>
</gene>
<dbReference type="VEuPathDB" id="FungiDB:CHGG_02281"/>
<protein>
    <recommendedName>
        <fullName evidence="2">Amidase domain-containing protein</fullName>
    </recommendedName>
</protein>
<dbReference type="InterPro" id="IPR036928">
    <property type="entry name" value="AS_sf"/>
</dbReference>
<dbReference type="OrthoDB" id="4589924at2759"/>
<accession>Q2HBX3</accession>